<sequence>MDLLMDFVDNRSGASQILPSSLPSVSEFSSSSVPIVRPESNMQSSQANPGRMSEPVDILSFTTMKNFELSILQRVFKMAWGFETVLSGLFC</sequence>
<accession>A0AAP0QA83</accession>
<name>A0AAP0QA83_9ROSI</name>
<dbReference type="AlphaFoldDB" id="A0AAP0QA83"/>
<dbReference type="EMBL" id="JBCGBO010000025">
    <property type="protein sequence ID" value="KAK9175819.1"/>
    <property type="molecule type" value="Genomic_DNA"/>
</dbReference>
<gene>
    <name evidence="1" type="ORF">WN944_027829</name>
</gene>
<protein>
    <submittedName>
        <fullName evidence="1">Uncharacterized protein</fullName>
    </submittedName>
</protein>
<evidence type="ECO:0000313" key="2">
    <source>
        <dbReference type="Proteomes" id="UP001428341"/>
    </source>
</evidence>
<comment type="caution">
    <text evidence="1">The sequence shown here is derived from an EMBL/GenBank/DDBJ whole genome shotgun (WGS) entry which is preliminary data.</text>
</comment>
<evidence type="ECO:0000313" key="1">
    <source>
        <dbReference type="EMBL" id="KAK9175819.1"/>
    </source>
</evidence>
<organism evidence="1 2">
    <name type="scientific">Citrus x changshan-huyou</name>
    <dbReference type="NCBI Taxonomy" id="2935761"/>
    <lineage>
        <taxon>Eukaryota</taxon>
        <taxon>Viridiplantae</taxon>
        <taxon>Streptophyta</taxon>
        <taxon>Embryophyta</taxon>
        <taxon>Tracheophyta</taxon>
        <taxon>Spermatophyta</taxon>
        <taxon>Magnoliopsida</taxon>
        <taxon>eudicotyledons</taxon>
        <taxon>Gunneridae</taxon>
        <taxon>Pentapetalae</taxon>
        <taxon>rosids</taxon>
        <taxon>malvids</taxon>
        <taxon>Sapindales</taxon>
        <taxon>Rutaceae</taxon>
        <taxon>Aurantioideae</taxon>
        <taxon>Citrus</taxon>
    </lineage>
</organism>
<dbReference type="Proteomes" id="UP001428341">
    <property type="component" value="Unassembled WGS sequence"/>
</dbReference>
<proteinExistence type="predicted"/>
<reference evidence="1 2" key="1">
    <citation type="submission" date="2024-05" db="EMBL/GenBank/DDBJ databases">
        <title>Haplotype-resolved chromosome-level genome assembly of Huyou (Citrus changshanensis).</title>
        <authorList>
            <person name="Miao C."/>
            <person name="Chen W."/>
            <person name="Wu Y."/>
            <person name="Wang L."/>
            <person name="Zhao S."/>
            <person name="Grierson D."/>
            <person name="Xu C."/>
            <person name="Chen K."/>
        </authorList>
    </citation>
    <scope>NUCLEOTIDE SEQUENCE [LARGE SCALE GENOMIC DNA]</scope>
    <source>
        <strain evidence="1">01-14</strain>
        <tissue evidence="1">Leaf</tissue>
    </source>
</reference>
<keyword evidence="2" id="KW-1185">Reference proteome</keyword>